<dbReference type="InterPro" id="IPR036259">
    <property type="entry name" value="MFS_trans_sf"/>
</dbReference>
<feature type="transmembrane region" description="Helical" evidence="6">
    <location>
        <begin position="239"/>
        <end position="260"/>
    </location>
</feature>
<feature type="domain" description="Major facilitator superfamily (MFS) profile" evidence="7">
    <location>
        <begin position="8"/>
        <end position="429"/>
    </location>
</feature>
<dbReference type="InterPro" id="IPR011701">
    <property type="entry name" value="MFS"/>
</dbReference>
<dbReference type="PANTHER" id="PTHR23534:SF1">
    <property type="entry name" value="MAJOR FACILITATOR SUPERFAMILY PROTEIN"/>
    <property type="match status" value="1"/>
</dbReference>
<proteinExistence type="predicted"/>
<evidence type="ECO:0000256" key="2">
    <source>
        <dbReference type="ARBA" id="ARBA00022692"/>
    </source>
</evidence>
<feature type="transmembrane region" description="Helical" evidence="6">
    <location>
        <begin position="136"/>
        <end position="155"/>
    </location>
</feature>
<gene>
    <name evidence="8" type="ORF">HALOF300_05150</name>
</gene>
<feature type="transmembrane region" description="Helical" evidence="6">
    <location>
        <begin position="12"/>
        <end position="33"/>
    </location>
</feature>
<dbReference type="Pfam" id="PF07690">
    <property type="entry name" value="MFS_1"/>
    <property type="match status" value="1"/>
</dbReference>
<evidence type="ECO:0000256" key="1">
    <source>
        <dbReference type="ARBA" id="ARBA00004651"/>
    </source>
</evidence>
<sequence length="461" mass="45506">MARIDGRSIGVLIVSNLLGGVGVASGVAVGGLLAERLGGTSVAGLAQAASVLGAAVAAVPLAAMATRRGRRWALSLGYAFAVVGALLIIASAVLSQLIIMLVGLGLFGVAQAVNLQSRYAAADNAPLASRARTMSIVIWATTVGSVAGPNLTAVGDRLGLSLGLPGLVGAYLFSVVSFASAATVLALFFRPVAAPAAPGQTAAPAAPGPTAAVGSAVTARPVGAIAALRWAGRHPVARFAVVLTACAHSVMVMVMVMTPLHMQHHGMSLELVGIVISLHVLGMYALSPVFGWLADRWGAVHTAIGGMVILVVAVALGFLAAALAAGGSEHAEHGGDGGGSTLTAVALTILGIGWSACIISASSLLAGVSSDEVRIPLQGATDAGMNYAGALAAALAGPILAFGDFRGVNVAAVIILVPAFALVLPALRRHVAGDAPDPGADEAPPSGSASAPLADSARPRP</sequence>
<keyword evidence="4 6" id="KW-0472">Membrane</keyword>
<feature type="transmembrane region" description="Helical" evidence="6">
    <location>
        <begin position="45"/>
        <end position="65"/>
    </location>
</feature>
<feature type="transmembrane region" description="Helical" evidence="6">
    <location>
        <begin position="97"/>
        <end position="115"/>
    </location>
</feature>
<dbReference type="SUPFAM" id="SSF103473">
    <property type="entry name" value="MFS general substrate transporter"/>
    <property type="match status" value="1"/>
</dbReference>
<dbReference type="AlphaFoldDB" id="A0A7M4DSK2"/>
<dbReference type="Gene3D" id="1.20.1250.20">
    <property type="entry name" value="MFS general substrate transporter like domains"/>
    <property type="match status" value="2"/>
</dbReference>
<evidence type="ECO:0000256" key="3">
    <source>
        <dbReference type="ARBA" id="ARBA00022989"/>
    </source>
</evidence>
<feature type="transmembrane region" description="Helical" evidence="6">
    <location>
        <begin position="167"/>
        <end position="189"/>
    </location>
</feature>
<keyword evidence="9" id="KW-1185">Reference proteome</keyword>
<comment type="caution">
    <text evidence="8">The sequence shown here is derived from an EMBL/GenBank/DDBJ whole genome shotgun (WGS) entry which is preliminary data.</text>
</comment>
<feature type="transmembrane region" description="Helical" evidence="6">
    <location>
        <begin position="408"/>
        <end position="427"/>
    </location>
</feature>
<dbReference type="PANTHER" id="PTHR23534">
    <property type="entry name" value="MFS PERMEASE"/>
    <property type="match status" value="1"/>
</dbReference>
<organism evidence="8 9">
    <name type="scientific">Occultella aeris</name>
    <dbReference type="NCBI Taxonomy" id="2761496"/>
    <lineage>
        <taxon>Bacteria</taxon>
        <taxon>Bacillati</taxon>
        <taxon>Actinomycetota</taxon>
        <taxon>Actinomycetes</taxon>
        <taxon>Micrococcales</taxon>
        <taxon>Ruaniaceae</taxon>
        <taxon>Occultella</taxon>
    </lineage>
</organism>
<feature type="transmembrane region" description="Helical" evidence="6">
    <location>
        <begin position="306"/>
        <end position="325"/>
    </location>
</feature>
<reference evidence="8 9" key="1">
    <citation type="submission" date="2019-11" db="EMBL/GenBank/DDBJ databases">
        <authorList>
            <person name="Criscuolo A."/>
        </authorList>
    </citation>
    <scope>NUCLEOTIDE SEQUENCE [LARGE SCALE GENOMIC DNA]</scope>
    <source>
        <strain evidence="8">CIP111667</strain>
    </source>
</reference>
<feature type="transmembrane region" description="Helical" evidence="6">
    <location>
        <begin position="72"/>
        <end position="91"/>
    </location>
</feature>
<keyword evidence="2 6" id="KW-0812">Transmembrane</keyword>
<feature type="region of interest" description="Disordered" evidence="5">
    <location>
        <begin position="433"/>
        <end position="461"/>
    </location>
</feature>
<evidence type="ECO:0000256" key="4">
    <source>
        <dbReference type="ARBA" id="ARBA00023136"/>
    </source>
</evidence>
<protein>
    <submittedName>
        <fullName evidence="8">Major Facilitator Superfamily protein</fullName>
    </submittedName>
</protein>
<name>A0A7M4DSK2_9MICO</name>
<dbReference type="Proteomes" id="UP000419743">
    <property type="component" value="Unassembled WGS sequence"/>
</dbReference>
<evidence type="ECO:0000256" key="6">
    <source>
        <dbReference type="SAM" id="Phobius"/>
    </source>
</evidence>
<comment type="subcellular location">
    <subcellularLocation>
        <location evidence="1">Cell membrane</location>
        <topology evidence="1">Multi-pass membrane protein</topology>
    </subcellularLocation>
</comment>
<keyword evidence="3 6" id="KW-1133">Transmembrane helix</keyword>
<evidence type="ECO:0000259" key="7">
    <source>
        <dbReference type="PROSITE" id="PS50850"/>
    </source>
</evidence>
<dbReference type="GO" id="GO:0022857">
    <property type="term" value="F:transmembrane transporter activity"/>
    <property type="evidence" value="ECO:0007669"/>
    <property type="project" value="InterPro"/>
</dbReference>
<feature type="transmembrane region" description="Helical" evidence="6">
    <location>
        <begin position="272"/>
        <end position="294"/>
    </location>
</feature>
<feature type="transmembrane region" description="Helical" evidence="6">
    <location>
        <begin position="345"/>
        <end position="368"/>
    </location>
</feature>
<feature type="transmembrane region" description="Helical" evidence="6">
    <location>
        <begin position="380"/>
        <end position="402"/>
    </location>
</feature>
<dbReference type="PROSITE" id="PS50850">
    <property type="entry name" value="MFS"/>
    <property type="match status" value="1"/>
</dbReference>
<evidence type="ECO:0000313" key="9">
    <source>
        <dbReference type="Proteomes" id="UP000419743"/>
    </source>
</evidence>
<dbReference type="InterPro" id="IPR020846">
    <property type="entry name" value="MFS_dom"/>
</dbReference>
<dbReference type="EMBL" id="CACRYJ010000070">
    <property type="protein sequence ID" value="VZO40446.1"/>
    <property type="molecule type" value="Genomic_DNA"/>
</dbReference>
<dbReference type="GO" id="GO:0005886">
    <property type="term" value="C:plasma membrane"/>
    <property type="evidence" value="ECO:0007669"/>
    <property type="project" value="UniProtKB-SubCell"/>
</dbReference>
<accession>A0A7M4DSK2</accession>
<dbReference type="RefSeq" id="WP_156743713.1">
    <property type="nucleotide sequence ID" value="NZ_CACRYJ010000070.1"/>
</dbReference>
<evidence type="ECO:0000256" key="5">
    <source>
        <dbReference type="SAM" id="MobiDB-lite"/>
    </source>
</evidence>
<evidence type="ECO:0000313" key="8">
    <source>
        <dbReference type="EMBL" id="VZO40446.1"/>
    </source>
</evidence>